<keyword evidence="1" id="KW-1133">Transmembrane helix</keyword>
<accession>A0ABZ2KDD4</accession>
<reference evidence="2 3" key="1">
    <citation type="submission" date="2021-12" db="EMBL/GenBank/DDBJ databases">
        <title>Discovery of the Pendulisporaceae a myxobacterial family with distinct sporulation behavior and unique specialized metabolism.</title>
        <authorList>
            <person name="Garcia R."/>
            <person name="Popoff A."/>
            <person name="Bader C.D."/>
            <person name="Loehr J."/>
            <person name="Walesch S."/>
            <person name="Walt C."/>
            <person name="Boldt J."/>
            <person name="Bunk B."/>
            <person name="Haeckl F.J.F.P.J."/>
            <person name="Gunesch A.P."/>
            <person name="Birkelbach J."/>
            <person name="Nuebel U."/>
            <person name="Pietschmann T."/>
            <person name="Bach T."/>
            <person name="Mueller R."/>
        </authorList>
    </citation>
    <scope>NUCLEOTIDE SEQUENCE [LARGE SCALE GENOMIC DNA]</scope>
    <source>
        <strain evidence="2 3">MSr12523</strain>
    </source>
</reference>
<name>A0ABZ2KDD4_9BACT</name>
<gene>
    <name evidence="2" type="ORF">LZC95_07640</name>
</gene>
<sequence>MEPAASTEADPAVSAVNSAAVLVAALFVWGASVVRVVGTFVYREPFGAESTLALVMVLLMSRVLFAPLASRFRQRS</sequence>
<feature type="transmembrane region" description="Helical" evidence="1">
    <location>
        <begin position="51"/>
        <end position="70"/>
    </location>
</feature>
<dbReference type="Proteomes" id="UP001379533">
    <property type="component" value="Chromosome"/>
</dbReference>
<dbReference type="EMBL" id="CP089982">
    <property type="protein sequence ID" value="WXA96706.1"/>
    <property type="molecule type" value="Genomic_DNA"/>
</dbReference>
<keyword evidence="1" id="KW-0472">Membrane</keyword>
<protein>
    <submittedName>
        <fullName evidence="2">Uncharacterized protein</fullName>
    </submittedName>
</protein>
<evidence type="ECO:0000313" key="3">
    <source>
        <dbReference type="Proteomes" id="UP001379533"/>
    </source>
</evidence>
<proteinExistence type="predicted"/>
<keyword evidence="3" id="KW-1185">Reference proteome</keyword>
<evidence type="ECO:0000256" key="1">
    <source>
        <dbReference type="SAM" id="Phobius"/>
    </source>
</evidence>
<keyword evidence="1" id="KW-0812">Transmembrane</keyword>
<organism evidence="2 3">
    <name type="scientific">Pendulispora brunnea</name>
    <dbReference type="NCBI Taxonomy" id="2905690"/>
    <lineage>
        <taxon>Bacteria</taxon>
        <taxon>Pseudomonadati</taxon>
        <taxon>Myxococcota</taxon>
        <taxon>Myxococcia</taxon>
        <taxon>Myxococcales</taxon>
        <taxon>Sorangiineae</taxon>
        <taxon>Pendulisporaceae</taxon>
        <taxon>Pendulispora</taxon>
    </lineage>
</organism>
<evidence type="ECO:0000313" key="2">
    <source>
        <dbReference type="EMBL" id="WXA96706.1"/>
    </source>
</evidence>
<dbReference type="RefSeq" id="WP_394847324.1">
    <property type="nucleotide sequence ID" value="NZ_CP089982.1"/>
</dbReference>
<feature type="transmembrane region" description="Helical" evidence="1">
    <location>
        <begin position="12"/>
        <end position="31"/>
    </location>
</feature>